<evidence type="ECO:0000313" key="1">
    <source>
        <dbReference type="EMBL" id="SFT43755.1"/>
    </source>
</evidence>
<name>A0A1I6XZE4_9ENTR</name>
<dbReference type="EMBL" id="FPAU01000001">
    <property type="protein sequence ID" value="SFT43755.1"/>
    <property type="molecule type" value="Genomic_DNA"/>
</dbReference>
<dbReference type="Pfam" id="PF02413">
    <property type="entry name" value="Caudo_TAP"/>
    <property type="match status" value="1"/>
</dbReference>
<proteinExistence type="predicted"/>
<dbReference type="RefSeq" id="WP_090118500.1">
    <property type="nucleotide sequence ID" value="NZ_CP045300.1"/>
</dbReference>
<sequence length="135" mass="14805">MYAYSNGVFYPLSMQADYESAGTWPTSYVEVNEDVFHEFISNQPEGKQRGTDSSGMPAWIDIPATPNSELLKAALISLSAEYQGDMESLNRAWLAAAVNDGTSEGTKKNAVIAQISARKAQYASDRDEIIAQYPI</sequence>
<dbReference type="Proteomes" id="UP000199187">
    <property type="component" value="Unassembled WGS sequence"/>
</dbReference>
<evidence type="ECO:0000313" key="2">
    <source>
        <dbReference type="Proteomes" id="UP000199187"/>
    </source>
</evidence>
<accession>A0A1I6XZE4</accession>
<gene>
    <name evidence="1" type="ORF">SAMN05192562_101274</name>
</gene>
<dbReference type="AlphaFoldDB" id="A0A1I6XZE4"/>
<dbReference type="InterPro" id="IPR003458">
    <property type="entry name" value="Phage_T4_Gp38_tail_assem"/>
</dbReference>
<dbReference type="OrthoDB" id="8596093at2"/>
<reference evidence="2" key="1">
    <citation type="submission" date="2016-10" db="EMBL/GenBank/DDBJ databases">
        <authorList>
            <person name="Varghese N."/>
            <person name="Submissions S."/>
        </authorList>
    </citation>
    <scope>NUCLEOTIDE SEQUENCE [LARGE SCALE GENOMIC DNA]</scope>
    <source>
        <strain evidence="2">Ah-143</strain>
    </source>
</reference>
<protein>
    <submittedName>
        <fullName evidence="1">Virus tail fibre assembly protein, lambda gpK</fullName>
    </submittedName>
</protein>
<keyword evidence="2" id="KW-1185">Reference proteome</keyword>
<organism evidence="1 2">
    <name type="scientific">Kosakonia arachidis</name>
    <dbReference type="NCBI Taxonomy" id="551989"/>
    <lineage>
        <taxon>Bacteria</taxon>
        <taxon>Pseudomonadati</taxon>
        <taxon>Pseudomonadota</taxon>
        <taxon>Gammaproteobacteria</taxon>
        <taxon>Enterobacterales</taxon>
        <taxon>Enterobacteriaceae</taxon>
        <taxon>Kosakonia</taxon>
    </lineage>
</organism>